<comment type="function">
    <text evidence="10">Part of the ABC transporter complex MalEFGK involved in maltose/maltodextrin import. Probably responsible for the translocation of the substrate across the membrane.</text>
</comment>
<dbReference type="RefSeq" id="WP_154592335.1">
    <property type="nucleotide sequence ID" value="NZ_WLVL01000016.1"/>
</dbReference>
<evidence type="ECO:0000256" key="9">
    <source>
        <dbReference type="RuleBase" id="RU363032"/>
    </source>
</evidence>
<accession>A0A6I3IEA5</accession>
<evidence type="ECO:0000256" key="3">
    <source>
        <dbReference type="ARBA" id="ARBA00022448"/>
    </source>
</evidence>
<evidence type="ECO:0000259" key="11">
    <source>
        <dbReference type="PROSITE" id="PS50928"/>
    </source>
</evidence>
<comment type="similarity">
    <text evidence="2 10">Belongs to the binding-protein-dependent transport system permease family. MalFG subfamily.</text>
</comment>
<feature type="transmembrane region" description="Helical" evidence="9">
    <location>
        <begin position="9"/>
        <end position="28"/>
    </location>
</feature>
<dbReference type="InterPro" id="IPR047103">
    <property type="entry name" value="MalF_P2_sf"/>
</dbReference>
<evidence type="ECO:0000256" key="10">
    <source>
        <dbReference type="RuleBase" id="RU367050"/>
    </source>
</evidence>
<evidence type="ECO:0000256" key="4">
    <source>
        <dbReference type="ARBA" id="ARBA00022475"/>
    </source>
</evidence>
<organism evidence="12 13">
    <name type="scientific">Arsenicicoccus cauae</name>
    <dbReference type="NCBI Taxonomy" id="2663847"/>
    <lineage>
        <taxon>Bacteria</taxon>
        <taxon>Bacillati</taxon>
        <taxon>Actinomycetota</taxon>
        <taxon>Actinomycetes</taxon>
        <taxon>Micrococcales</taxon>
        <taxon>Intrasporangiaceae</taxon>
        <taxon>Arsenicicoccus</taxon>
    </lineage>
</organism>
<dbReference type="Pfam" id="PF00528">
    <property type="entry name" value="BPD_transp_1"/>
    <property type="match status" value="1"/>
</dbReference>
<dbReference type="PROSITE" id="PS50928">
    <property type="entry name" value="ABC_TM1"/>
    <property type="match status" value="1"/>
</dbReference>
<comment type="caution">
    <text evidence="12">The sequence shown here is derived from an EMBL/GenBank/DDBJ whole genome shotgun (WGS) entry which is preliminary data.</text>
</comment>
<feature type="domain" description="ABC transmembrane type-1" evidence="11">
    <location>
        <begin position="285"/>
        <end position="503"/>
    </location>
</feature>
<keyword evidence="8 9" id="KW-0472">Membrane</keyword>
<dbReference type="PANTHER" id="PTHR47314:SF1">
    <property type="entry name" value="MALTOSE_MALTODEXTRIN TRANSPORT SYSTEM PERMEASE PROTEIN MALF"/>
    <property type="match status" value="1"/>
</dbReference>
<feature type="transmembrane region" description="Helical" evidence="9">
    <location>
        <begin position="413"/>
        <end position="436"/>
    </location>
</feature>
<dbReference type="InterPro" id="IPR000515">
    <property type="entry name" value="MetI-like"/>
</dbReference>
<evidence type="ECO:0000313" key="13">
    <source>
        <dbReference type="Proteomes" id="UP000431092"/>
    </source>
</evidence>
<dbReference type="PANTHER" id="PTHR47314">
    <property type="entry name" value="MALTOSE/MALTODEXTRIN TRANSPORT SYSTEM PERMEASE PROTEIN MALF"/>
    <property type="match status" value="1"/>
</dbReference>
<dbReference type="SUPFAM" id="SSF160964">
    <property type="entry name" value="MalF N-terminal region-like"/>
    <property type="match status" value="1"/>
</dbReference>
<evidence type="ECO:0000256" key="5">
    <source>
        <dbReference type="ARBA" id="ARBA00022597"/>
    </source>
</evidence>
<feature type="transmembrane region" description="Helical" evidence="9">
    <location>
        <begin position="482"/>
        <end position="501"/>
    </location>
</feature>
<evidence type="ECO:0000256" key="1">
    <source>
        <dbReference type="ARBA" id="ARBA00004651"/>
    </source>
</evidence>
<feature type="transmembrane region" description="Helical" evidence="9">
    <location>
        <begin position="319"/>
        <end position="340"/>
    </location>
</feature>
<dbReference type="InterPro" id="IPR032550">
    <property type="entry name" value="TM_PBP2_N"/>
</dbReference>
<evidence type="ECO:0000313" key="12">
    <source>
        <dbReference type="EMBL" id="MTB70993.1"/>
    </source>
</evidence>
<evidence type="ECO:0000256" key="2">
    <source>
        <dbReference type="ARBA" id="ARBA00009047"/>
    </source>
</evidence>
<evidence type="ECO:0000256" key="8">
    <source>
        <dbReference type="ARBA" id="ARBA00023136"/>
    </source>
</evidence>
<dbReference type="EMBL" id="WLVL01000016">
    <property type="protein sequence ID" value="MTB70993.1"/>
    <property type="molecule type" value="Genomic_DNA"/>
</dbReference>
<dbReference type="Gene3D" id="3.10.650.10">
    <property type="entry name" value="MalF N-terminal region-like"/>
    <property type="match status" value="1"/>
</dbReference>
<feature type="transmembrane region" description="Helical" evidence="9">
    <location>
        <begin position="63"/>
        <end position="87"/>
    </location>
</feature>
<sequence length="514" mass="54803">MSRTSAPALVLKWGGIALAMALVFWIATRMSAQGMWLGVSTVAFVGLCILAVYATRRAVPMKYLLPGFLCLLALQIWPIIFTIMVSFTNYGDGHLGTKDEAVKQIVANSVQVVPGSTRYKASVAVKEGTDPATGALSLLLTDPQGKSFVGDANGLTDLTGADVEKSALGKITKAEGYTVLTGKQANARSKDLGQLAVPSKDGSGIKMQGLSAAYEGRATITYDAASDTLTDTKSKLTYKPQDSKYVATDGSGQSFSQGWQENVGTKNYATIFSDSTMRSGFLKMFVWNVVFAAGTVISTFILGMLIALLFNSPNLKGKAVYRTLLILPYAIPVFVTALLWRGMFNQDYGLINTLTGLDVDWLGNGFWAKVAILITNLWLGFPYMFLLCTGALQSIPSDVKEAAKIDGAGSFQTLTRITMPLLMVAVGPLLIASYGFNFNNFTLIYLLTEGGPFEGGSAGMGSTDLLVTYAYRLAFSGAAPNFGLASAVAVVIFALVAIQALPGFRATKSLEEVQ</sequence>
<evidence type="ECO:0000256" key="6">
    <source>
        <dbReference type="ARBA" id="ARBA00022692"/>
    </source>
</evidence>
<dbReference type="SUPFAM" id="SSF161098">
    <property type="entry name" value="MetI-like"/>
    <property type="match status" value="1"/>
</dbReference>
<reference evidence="12 13" key="1">
    <citation type="submission" date="2019-11" db="EMBL/GenBank/DDBJ databases">
        <title>Whole genome sequencing identifies a novel species of the genus Arsenicicoccus isolated from human blood.</title>
        <authorList>
            <person name="Jeong J.H."/>
            <person name="Kweon O.J."/>
            <person name="Kim H.R."/>
            <person name="Kim T.-H."/>
            <person name="Ha S.-M."/>
            <person name="Lee M.-K."/>
        </authorList>
    </citation>
    <scope>NUCLEOTIDE SEQUENCE [LARGE SCALE GENOMIC DNA]</scope>
    <source>
        <strain evidence="12 13">MKL-02</strain>
    </source>
</reference>
<dbReference type="GO" id="GO:0042956">
    <property type="term" value="P:maltodextrin transmembrane transport"/>
    <property type="evidence" value="ECO:0007669"/>
    <property type="project" value="TreeGrafter"/>
</dbReference>
<protein>
    <recommendedName>
        <fullName evidence="10">Maltose/maltodextrin transport system permease protein</fullName>
    </recommendedName>
</protein>
<dbReference type="Proteomes" id="UP000431092">
    <property type="component" value="Unassembled WGS sequence"/>
</dbReference>
<evidence type="ECO:0000256" key="7">
    <source>
        <dbReference type="ARBA" id="ARBA00022989"/>
    </source>
</evidence>
<keyword evidence="6 9" id="KW-0812">Transmembrane</keyword>
<proteinExistence type="inferred from homology"/>
<dbReference type="CDD" id="cd06261">
    <property type="entry name" value="TM_PBP2"/>
    <property type="match status" value="1"/>
</dbReference>
<comment type="subcellular location">
    <subcellularLocation>
        <location evidence="1 9">Cell membrane</location>
        <topology evidence="1 9">Multi-pass membrane protein</topology>
    </subcellularLocation>
</comment>
<keyword evidence="4 10" id="KW-1003">Cell membrane</keyword>
<gene>
    <name evidence="12" type="ORF">GGG17_03195</name>
</gene>
<feature type="transmembrane region" description="Helical" evidence="9">
    <location>
        <begin position="34"/>
        <end position="54"/>
    </location>
</feature>
<dbReference type="GO" id="GO:0015423">
    <property type="term" value="F:ABC-type maltose transporter activity"/>
    <property type="evidence" value="ECO:0007669"/>
    <property type="project" value="TreeGrafter"/>
</dbReference>
<dbReference type="Gene3D" id="2.40.430.10">
    <property type="entry name" value="D-maltodextrin-binding protein, MBP"/>
    <property type="match status" value="1"/>
</dbReference>
<keyword evidence="3 9" id="KW-0813">Transport</keyword>
<keyword evidence="7 9" id="KW-1133">Transmembrane helix</keyword>
<keyword evidence="13" id="KW-1185">Reference proteome</keyword>
<dbReference type="Gene3D" id="1.10.3720.10">
    <property type="entry name" value="MetI-like"/>
    <property type="match status" value="1"/>
</dbReference>
<keyword evidence="5 10" id="KW-0762">Sugar transport</keyword>
<dbReference type="Pfam" id="PF16296">
    <property type="entry name" value="TM_PBP2_N"/>
    <property type="match status" value="1"/>
</dbReference>
<dbReference type="AlphaFoldDB" id="A0A6I3IEA5"/>
<feature type="transmembrane region" description="Helical" evidence="9">
    <location>
        <begin position="366"/>
        <end position="392"/>
    </location>
</feature>
<dbReference type="InterPro" id="IPR035277">
    <property type="entry name" value="MalF_N"/>
</dbReference>
<dbReference type="GO" id="GO:1990060">
    <property type="term" value="C:maltose transport complex"/>
    <property type="evidence" value="ECO:0007669"/>
    <property type="project" value="TreeGrafter"/>
</dbReference>
<name>A0A6I3IEA5_9MICO</name>
<feature type="transmembrane region" description="Helical" evidence="9">
    <location>
        <begin position="285"/>
        <end position="310"/>
    </location>
</feature>
<dbReference type="InterPro" id="IPR035906">
    <property type="entry name" value="MetI-like_sf"/>
</dbReference>
<dbReference type="Gene3D" id="1.20.58.370">
    <property type="entry name" value="MalF N-terminal region-like"/>
    <property type="match status" value="1"/>
</dbReference>